<dbReference type="STRING" id="1447715.AH67_01575"/>
<feature type="domain" description="DUF559" evidence="1">
    <location>
        <begin position="230"/>
        <end position="284"/>
    </location>
</feature>
<dbReference type="OrthoDB" id="3173471at2"/>
<dbReference type="Gene3D" id="3.40.960.10">
    <property type="entry name" value="VSR Endonuclease"/>
    <property type="match status" value="1"/>
</dbReference>
<dbReference type="InterPro" id="IPR007569">
    <property type="entry name" value="DUF559"/>
</dbReference>
<dbReference type="AlphaFoldDB" id="A0A0A7I969"/>
<proteinExistence type="predicted"/>
<reference evidence="2 3" key="1">
    <citation type="journal article" date="2015" name="Genome Announc.">
        <title>Bifidobacterium pseudolongum Strain PV8-2, Isolated from a Stool Sample of an Anemic Kenyan Infant.</title>
        <authorList>
            <person name="Vazquez-Gutierrez P."/>
            <person name="Lacroix C."/>
            <person name="Chassard C."/>
            <person name="Klumpp J."/>
            <person name="Stevens M.J."/>
            <person name="Jans C."/>
        </authorList>
    </citation>
    <scope>NUCLEOTIDE SEQUENCE [LARGE SCALE GENOMIC DNA]</scope>
    <source>
        <strain evidence="2 3">PV8-2</strain>
    </source>
</reference>
<dbReference type="Proteomes" id="UP000030636">
    <property type="component" value="Chromosome"/>
</dbReference>
<dbReference type="Pfam" id="PF04480">
    <property type="entry name" value="DUF559"/>
    <property type="match status" value="1"/>
</dbReference>
<accession>A0A0A7I969</accession>
<evidence type="ECO:0000313" key="2">
    <source>
        <dbReference type="EMBL" id="AIZ15790.1"/>
    </source>
</evidence>
<dbReference type="HOGENOM" id="CLU_052626_2_1_11"/>
<sequence length="327" mass="37438">MKNESISLDELSQRASDRRQCCQEAESLCQRQCACVFTLTTALLLQGIEVPFIDVRKHPRLGEGVLQVAVGPDEYKPRDHVRGNRRKRAKPKGLPYAFFASGVPLDTVEVAPGVTCTTPLFTWFLFATRLSLEELVVLGDSLLRRNVLHERYTLQDFEDMLVHIEHYAHNPRNGRARAPRGITACRKALVLMQEHTDSSTETRLRLMLERHGLPRPTVNHMVQLPDGGVVFMDIAFVKAQVDVEYDGKHHEQQWEADAQRRLRIESAGWDYVQVVNCSMRSEDGQRMVAEVVARHIEDRTGINYLRTTPFTLEQLADRRRSLWKTAP</sequence>
<gene>
    <name evidence="2" type="ORF">AH67_01575</name>
</gene>
<dbReference type="KEGG" id="bpsp:AH67_01575"/>
<organism evidence="2 3">
    <name type="scientific">Bifidobacterium pseudolongum PV8-2</name>
    <dbReference type="NCBI Taxonomy" id="1447715"/>
    <lineage>
        <taxon>Bacteria</taxon>
        <taxon>Bacillati</taxon>
        <taxon>Actinomycetota</taxon>
        <taxon>Actinomycetes</taxon>
        <taxon>Bifidobacteriales</taxon>
        <taxon>Bifidobacteriaceae</taxon>
        <taxon>Bifidobacterium</taxon>
    </lineage>
</organism>
<evidence type="ECO:0000259" key="1">
    <source>
        <dbReference type="Pfam" id="PF04480"/>
    </source>
</evidence>
<dbReference type="EMBL" id="CP007457">
    <property type="protein sequence ID" value="AIZ15790.1"/>
    <property type="molecule type" value="Genomic_DNA"/>
</dbReference>
<evidence type="ECO:0000313" key="3">
    <source>
        <dbReference type="Proteomes" id="UP000030636"/>
    </source>
</evidence>
<keyword evidence="3" id="KW-1185">Reference proteome</keyword>
<name>A0A0A7I969_9BIFI</name>
<protein>
    <recommendedName>
        <fullName evidence="1">DUF559 domain-containing protein</fullName>
    </recommendedName>
</protein>
<dbReference type="RefSeq" id="WP_065213991.1">
    <property type="nucleotide sequence ID" value="NZ_CP007457.1"/>
</dbReference>